<keyword evidence="8" id="KW-0443">Lipid metabolism</keyword>
<dbReference type="EC" id="2.3.1.-" evidence="11"/>
<evidence type="ECO:0000256" key="9">
    <source>
        <dbReference type="ARBA" id="ARBA00023136"/>
    </source>
</evidence>
<keyword evidence="6 11" id="KW-0256">Endoplasmic reticulum</keyword>
<organism evidence="12 13">
    <name type="scientific">Tetraparma gracilis</name>
    <dbReference type="NCBI Taxonomy" id="2962635"/>
    <lineage>
        <taxon>Eukaryota</taxon>
        <taxon>Sar</taxon>
        <taxon>Stramenopiles</taxon>
        <taxon>Ochrophyta</taxon>
        <taxon>Bolidophyceae</taxon>
        <taxon>Parmales</taxon>
        <taxon>Triparmaceae</taxon>
        <taxon>Tetraparma</taxon>
    </lineage>
</organism>
<evidence type="ECO:0000256" key="3">
    <source>
        <dbReference type="ARBA" id="ARBA00022516"/>
    </source>
</evidence>
<gene>
    <name evidence="12" type="ORF">TeGR_g6244</name>
</gene>
<evidence type="ECO:0000313" key="13">
    <source>
        <dbReference type="Proteomes" id="UP001165060"/>
    </source>
</evidence>
<evidence type="ECO:0000256" key="4">
    <source>
        <dbReference type="ARBA" id="ARBA00022679"/>
    </source>
</evidence>
<evidence type="ECO:0000256" key="1">
    <source>
        <dbReference type="ARBA" id="ARBA00004477"/>
    </source>
</evidence>
<evidence type="ECO:0000256" key="11">
    <source>
        <dbReference type="RuleBase" id="RU367023"/>
    </source>
</evidence>
<name>A0ABQ6MWW1_9STRA</name>
<dbReference type="Pfam" id="PF03982">
    <property type="entry name" value="DAGAT"/>
    <property type="match status" value="1"/>
</dbReference>
<evidence type="ECO:0000313" key="12">
    <source>
        <dbReference type="EMBL" id="GMI34474.1"/>
    </source>
</evidence>
<keyword evidence="13" id="KW-1185">Reference proteome</keyword>
<dbReference type="PANTHER" id="PTHR12317">
    <property type="entry name" value="DIACYLGLYCEROL O-ACYLTRANSFERASE"/>
    <property type="match status" value="1"/>
</dbReference>
<evidence type="ECO:0000256" key="6">
    <source>
        <dbReference type="ARBA" id="ARBA00022824"/>
    </source>
</evidence>
<comment type="subcellular location">
    <subcellularLocation>
        <location evidence="1 11">Endoplasmic reticulum membrane</location>
        <topology evidence="1 11">Multi-pass membrane protein</topology>
    </subcellularLocation>
</comment>
<proteinExistence type="inferred from homology"/>
<keyword evidence="9 11" id="KW-0472">Membrane</keyword>
<keyword evidence="10" id="KW-0012">Acyltransferase</keyword>
<keyword evidence="4 11" id="KW-0808">Transferase</keyword>
<accession>A0ABQ6MWW1</accession>
<keyword evidence="3" id="KW-0444">Lipid biosynthesis</keyword>
<dbReference type="InterPro" id="IPR007130">
    <property type="entry name" value="DAGAT"/>
</dbReference>
<keyword evidence="7 11" id="KW-1133">Transmembrane helix</keyword>
<keyword evidence="5 11" id="KW-0812">Transmembrane</keyword>
<evidence type="ECO:0000256" key="7">
    <source>
        <dbReference type="ARBA" id="ARBA00022989"/>
    </source>
</evidence>
<reference evidence="12 13" key="1">
    <citation type="journal article" date="2023" name="Commun. Biol.">
        <title>Genome analysis of Parmales, the sister group of diatoms, reveals the evolutionary specialization of diatoms from phago-mixotrophs to photoautotrophs.</title>
        <authorList>
            <person name="Ban H."/>
            <person name="Sato S."/>
            <person name="Yoshikawa S."/>
            <person name="Yamada K."/>
            <person name="Nakamura Y."/>
            <person name="Ichinomiya M."/>
            <person name="Sato N."/>
            <person name="Blanc-Mathieu R."/>
            <person name="Endo H."/>
            <person name="Kuwata A."/>
            <person name="Ogata H."/>
        </authorList>
    </citation>
    <scope>NUCLEOTIDE SEQUENCE [LARGE SCALE GENOMIC DNA]</scope>
</reference>
<comment type="caution">
    <text evidence="11">Lacks conserved residue(s) required for the propagation of feature annotation.</text>
</comment>
<evidence type="ECO:0000256" key="5">
    <source>
        <dbReference type="ARBA" id="ARBA00022692"/>
    </source>
</evidence>
<evidence type="ECO:0000256" key="10">
    <source>
        <dbReference type="ARBA" id="ARBA00023315"/>
    </source>
</evidence>
<comment type="caution">
    <text evidence="12">The sequence shown here is derived from an EMBL/GenBank/DDBJ whole genome shotgun (WGS) entry which is preliminary data.</text>
</comment>
<dbReference type="PANTHER" id="PTHR12317:SF63">
    <property type="entry name" value="DIACYLGLYCEROL O-ACYLTRANSFERASE 2"/>
    <property type="match status" value="1"/>
</dbReference>
<feature type="transmembrane region" description="Helical" evidence="11">
    <location>
        <begin position="21"/>
        <end position="44"/>
    </location>
</feature>
<dbReference type="Proteomes" id="UP001165060">
    <property type="component" value="Unassembled WGS sequence"/>
</dbReference>
<protein>
    <recommendedName>
        <fullName evidence="11">Acyltransferase</fullName>
        <ecNumber evidence="11">2.3.1.-</ecNumber>
    </recommendedName>
</protein>
<evidence type="ECO:0000256" key="8">
    <source>
        <dbReference type="ARBA" id="ARBA00023098"/>
    </source>
</evidence>
<dbReference type="EMBL" id="BRYB01001828">
    <property type="protein sequence ID" value="GMI34474.1"/>
    <property type="molecule type" value="Genomic_DNA"/>
</dbReference>
<evidence type="ECO:0000256" key="2">
    <source>
        <dbReference type="ARBA" id="ARBA00005420"/>
    </source>
</evidence>
<sequence length="349" mass="38106">MPGSKLIKRYPHEPDSVKNMLLISLWLGATLIALSLMSSILMLPAPYNKYAGALVVILLVLPLPQGPLTTNPLHKMGYRLGDSIMEAASRYFGLSVYADDLDVLKKASSVHCKPGKGGIIIPLTPHDVLPYPIFAFSPALNIFGGTGFGREGFLQGLMTGILFKIPYLRHLYSYVMAGDVGKKNFLRILDEGGTAVFIPGGVQEVICMNDELKANPDSKKIFLYLNKRKGFVKLAILKGSAIVPCFVFGIDGSFTYKVMPGPPKLIEGIAKTLGFLPMLYFGRWGIPLGIAKPNKITVCLGLPILAEKSDEPSDEQIKAVHKQFCDATLKVFEENKQACGYGDREVVIV</sequence>
<comment type="similarity">
    <text evidence="2 11">Belongs to the diacylglycerol acyltransferase family.</text>
</comment>